<evidence type="ECO:0000256" key="1">
    <source>
        <dbReference type="ARBA" id="ARBA00004651"/>
    </source>
</evidence>
<keyword evidence="10" id="KW-1185">Reference proteome</keyword>
<dbReference type="EMBL" id="JAKILB010000006">
    <property type="protein sequence ID" value="MCL1139151.1"/>
    <property type="molecule type" value="Genomic_DNA"/>
</dbReference>
<proteinExistence type="inferred from homology"/>
<keyword evidence="3" id="KW-0813">Transport</keyword>
<feature type="transmembrane region" description="Helical" evidence="8">
    <location>
        <begin position="102"/>
        <end position="121"/>
    </location>
</feature>
<keyword evidence="4 8" id="KW-1003">Cell membrane</keyword>
<dbReference type="Pfam" id="PF01925">
    <property type="entry name" value="TauE"/>
    <property type="match status" value="1"/>
</dbReference>
<dbReference type="InterPro" id="IPR002781">
    <property type="entry name" value="TM_pro_TauE-like"/>
</dbReference>
<evidence type="ECO:0000256" key="3">
    <source>
        <dbReference type="ARBA" id="ARBA00022448"/>
    </source>
</evidence>
<dbReference type="Proteomes" id="UP001139293">
    <property type="component" value="Unassembled WGS sequence"/>
</dbReference>
<evidence type="ECO:0000313" key="10">
    <source>
        <dbReference type="Proteomes" id="UP001139293"/>
    </source>
</evidence>
<comment type="similarity">
    <text evidence="2 8">Belongs to the 4-toluene sulfonate uptake permease (TSUP) (TC 2.A.102) family.</text>
</comment>
<evidence type="ECO:0000256" key="4">
    <source>
        <dbReference type="ARBA" id="ARBA00022475"/>
    </source>
</evidence>
<dbReference type="GO" id="GO:0005886">
    <property type="term" value="C:plasma membrane"/>
    <property type="evidence" value="ECO:0007669"/>
    <property type="project" value="UniProtKB-SubCell"/>
</dbReference>
<keyword evidence="7 8" id="KW-0472">Membrane</keyword>
<dbReference type="InterPro" id="IPR052017">
    <property type="entry name" value="TSUP"/>
</dbReference>
<comment type="subcellular location">
    <subcellularLocation>
        <location evidence="1 8">Cell membrane</location>
        <topology evidence="1 8">Multi-pass membrane protein</topology>
    </subcellularLocation>
</comment>
<evidence type="ECO:0000256" key="6">
    <source>
        <dbReference type="ARBA" id="ARBA00022989"/>
    </source>
</evidence>
<sequence length="259" mass="27376">MTFELTFEIIALLFFVAMLAGFIDAIAGGGGLLTIPALMWAGLPPTVALATNKLQACGGSFFASFYFVRKGMVKLADMKLSIACAFTGAALGTIAVQMIDTAFLEVFLPFLMLGIGGYFLFSKSISEEDKHQVLTPTVFAFTAALAVGFYDGFFGPGTGSFFALAFVSLAGYGLAKATAHAKILNFSTNIASLIFFAIGGKVFWMLGGVMLIGQAIGATLGSRLVLTKGTKIIKPLVVVMSIAMSIKLLSGQYELFAWL</sequence>
<evidence type="ECO:0000256" key="5">
    <source>
        <dbReference type="ARBA" id="ARBA00022692"/>
    </source>
</evidence>
<gene>
    <name evidence="9" type="ORF">L2740_11430</name>
</gene>
<dbReference type="PANTHER" id="PTHR30269:SF0">
    <property type="entry name" value="MEMBRANE TRANSPORTER PROTEIN YFCA-RELATED"/>
    <property type="match status" value="1"/>
</dbReference>
<feature type="transmembrane region" description="Helical" evidence="8">
    <location>
        <begin position="47"/>
        <end position="68"/>
    </location>
</feature>
<feature type="transmembrane region" description="Helical" evidence="8">
    <location>
        <begin position="159"/>
        <end position="178"/>
    </location>
</feature>
<feature type="transmembrane region" description="Helical" evidence="8">
    <location>
        <begin position="12"/>
        <end position="41"/>
    </location>
</feature>
<dbReference type="PANTHER" id="PTHR30269">
    <property type="entry name" value="TRANSMEMBRANE PROTEIN YFCA"/>
    <property type="match status" value="1"/>
</dbReference>
<protein>
    <recommendedName>
        <fullName evidence="8">Probable membrane transporter protein</fullName>
    </recommendedName>
</protein>
<evidence type="ECO:0000313" key="9">
    <source>
        <dbReference type="EMBL" id="MCL1139151.1"/>
    </source>
</evidence>
<dbReference type="RefSeq" id="WP_248950325.1">
    <property type="nucleotide sequence ID" value="NZ_JAKILB010000006.1"/>
</dbReference>
<comment type="caution">
    <text evidence="9">The sequence shown here is derived from an EMBL/GenBank/DDBJ whole genome shotgun (WGS) entry which is preliminary data.</text>
</comment>
<accession>A0A9X1ZCR2</accession>
<organism evidence="9 10">
    <name type="scientific">Shewanella pneumatophori</name>
    <dbReference type="NCBI Taxonomy" id="314092"/>
    <lineage>
        <taxon>Bacteria</taxon>
        <taxon>Pseudomonadati</taxon>
        <taxon>Pseudomonadota</taxon>
        <taxon>Gammaproteobacteria</taxon>
        <taxon>Alteromonadales</taxon>
        <taxon>Shewanellaceae</taxon>
        <taxon>Shewanella</taxon>
    </lineage>
</organism>
<feature type="transmembrane region" description="Helical" evidence="8">
    <location>
        <begin position="133"/>
        <end position="153"/>
    </location>
</feature>
<evidence type="ECO:0000256" key="7">
    <source>
        <dbReference type="ARBA" id="ARBA00023136"/>
    </source>
</evidence>
<evidence type="ECO:0000256" key="2">
    <source>
        <dbReference type="ARBA" id="ARBA00009142"/>
    </source>
</evidence>
<evidence type="ECO:0000256" key="8">
    <source>
        <dbReference type="RuleBase" id="RU363041"/>
    </source>
</evidence>
<dbReference type="AlphaFoldDB" id="A0A9X1ZCR2"/>
<name>A0A9X1ZCR2_9GAMM</name>
<feature type="transmembrane region" description="Helical" evidence="8">
    <location>
        <begin position="80"/>
        <end position="96"/>
    </location>
</feature>
<keyword evidence="6 8" id="KW-1133">Transmembrane helix</keyword>
<keyword evidence="5 8" id="KW-0812">Transmembrane</keyword>
<reference evidence="9" key="1">
    <citation type="submission" date="2022-01" db="EMBL/GenBank/DDBJ databases">
        <title>Whole genome-based taxonomy of the Shewanellaceae.</title>
        <authorList>
            <person name="Martin-Rodriguez A.J."/>
        </authorList>
    </citation>
    <scope>NUCLEOTIDE SEQUENCE</scope>
    <source>
        <strain evidence="9">KCTC 23973</strain>
    </source>
</reference>